<sequence length="136" mass="16024">FIVDQVQQVQNKRKGVLRQIYYHMKGMKQRPAWTCFMYSNAARPKAYITMWIMMNQNLSTVDRLAQWGIEVDKVSICKEAVGESVEKDRSSRYCSIGFGAISAMVYLIWEGKESYNTNVQDCADRRYIWLMDREKE</sequence>
<gene>
    <name evidence="2" type="ORF">EJD97_013071</name>
</gene>
<protein>
    <recommendedName>
        <fullName evidence="1">Reverse transcriptase zinc-binding domain-containing protein</fullName>
    </recommendedName>
</protein>
<dbReference type="InterPro" id="IPR026960">
    <property type="entry name" value="RVT-Znf"/>
</dbReference>
<comment type="caution">
    <text evidence="2">The sequence shown here is derived from an EMBL/GenBank/DDBJ whole genome shotgun (WGS) entry which is preliminary data.</text>
</comment>
<evidence type="ECO:0000313" key="2">
    <source>
        <dbReference type="EMBL" id="TMW80981.1"/>
    </source>
</evidence>
<feature type="domain" description="Reverse transcriptase zinc-binding" evidence="1">
    <location>
        <begin position="18"/>
        <end position="85"/>
    </location>
</feature>
<accession>A0A6N2AIP3</accession>
<evidence type="ECO:0000259" key="1">
    <source>
        <dbReference type="Pfam" id="PF13966"/>
    </source>
</evidence>
<dbReference type="AlphaFoldDB" id="A0A6N2AIP3"/>
<organism evidence="2">
    <name type="scientific">Solanum chilense</name>
    <name type="common">Tomato</name>
    <name type="synonym">Lycopersicon chilense</name>
    <dbReference type="NCBI Taxonomy" id="4083"/>
    <lineage>
        <taxon>Eukaryota</taxon>
        <taxon>Viridiplantae</taxon>
        <taxon>Streptophyta</taxon>
        <taxon>Embryophyta</taxon>
        <taxon>Tracheophyta</taxon>
        <taxon>Spermatophyta</taxon>
        <taxon>Magnoliopsida</taxon>
        <taxon>eudicotyledons</taxon>
        <taxon>Gunneridae</taxon>
        <taxon>Pentapetalae</taxon>
        <taxon>asterids</taxon>
        <taxon>lamiids</taxon>
        <taxon>Solanales</taxon>
        <taxon>Solanaceae</taxon>
        <taxon>Solanoideae</taxon>
        <taxon>Solaneae</taxon>
        <taxon>Solanum</taxon>
        <taxon>Solanum subgen. Lycopersicon</taxon>
    </lineage>
</organism>
<name>A0A6N2AIP3_SOLCI</name>
<feature type="non-terminal residue" evidence="2">
    <location>
        <position position="1"/>
    </location>
</feature>
<dbReference type="EMBL" id="RXGB01033321">
    <property type="protein sequence ID" value="TMW80981.1"/>
    <property type="molecule type" value="Genomic_DNA"/>
</dbReference>
<proteinExistence type="predicted"/>
<reference evidence="2" key="1">
    <citation type="submission" date="2019-05" db="EMBL/GenBank/DDBJ databases">
        <title>The de novo reference genome and transcriptome assemblies of the wild tomato species Solanum chilense.</title>
        <authorList>
            <person name="Stam R."/>
            <person name="Nosenko T."/>
            <person name="Hoerger A.C."/>
            <person name="Stephan W."/>
            <person name="Seidel M.A."/>
            <person name="Kuhn J.M.M."/>
            <person name="Haberer G."/>
            <person name="Tellier A."/>
        </authorList>
    </citation>
    <scope>NUCLEOTIDE SEQUENCE</scope>
    <source>
        <tissue evidence="2">Mature leaves</tissue>
    </source>
</reference>
<dbReference type="Pfam" id="PF13966">
    <property type="entry name" value="zf-RVT"/>
    <property type="match status" value="1"/>
</dbReference>